<feature type="signal peptide" evidence="1">
    <location>
        <begin position="1"/>
        <end position="18"/>
    </location>
</feature>
<evidence type="ECO:0000313" key="3">
    <source>
        <dbReference type="EMBL" id="KAB1158905.1"/>
    </source>
</evidence>
<name>A0A7J5AN40_9FLAO</name>
<feature type="domain" description="DUF547" evidence="2">
    <location>
        <begin position="63"/>
        <end position="173"/>
    </location>
</feature>
<evidence type="ECO:0000259" key="2">
    <source>
        <dbReference type="Pfam" id="PF04784"/>
    </source>
</evidence>
<keyword evidence="4" id="KW-1185">Reference proteome</keyword>
<feature type="chain" id="PRO_5029773478" evidence="1">
    <location>
        <begin position="19"/>
        <end position="235"/>
    </location>
</feature>
<reference evidence="3 4" key="1">
    <citation type="submission" date="2019-09" db="EMBL/GenBank/DDBJ databases">
        <authorList>
            <person name="Cao W.R."/>
        </authorList>
    </citation>
    <scope>NUCLEOTIDE SEQUENCE [LARGE SCALE GENOMIC DNA]</scope>
    <source>
        <strain evidence="4">a4</strain>
    </source>
</reference>
<dbReference type="InterPro" id="IPR006869">
    <property type="entry name" value="DUF547"/>
</dbReference>
<evidence type="ECO:0000313" key="4">
    <source>
        <dbReference type="Proteomes" id="UP000467305"/>
    </source>
</evidence>
<gene>
    <name evidence="3" type="ORF">F7018_07315</name>
</gene>
<comment type="caution">
    <text evidence="3">The sequence shown here is derived from an EMBL/GenBank/DDBJ whole genome shotgun (WGS) entry which is preliminary data.</text>
</comment>
<dbReference type="PANTHER" id="PTHR46361">
    <property type="entry name" value="ELECTRON CARRIER/ PROTEIN DISULFIDE OXIDOREDUCTASE"/>
    <property type="match status" value="1"/>
</dbReference>
<dbReference type="EMBL" id="WAAU01000011">
    <property type="protein sequence ID" value="KAB1158905.1"/>
    <property type="molecule type" value="Genomic_DNA"/>
</dbReference>
<dbReference type="AlphaFoldDB" id="A0A7J5AN40"/>
<evidence type="ECO:0000256" key="1">
    <source>
        <dbReference type="SAM" id="SignalP"/>
    </source>
</evidence>
<sequence length="235" mass="27021">MKNLFLILSLSFFLTSYSQTSTFDALLKKHVSTKGNVNYKAFKKDEAKLQSYLDYLAKTSPKKSWSAAKTKAFWVNAYNAYTIKLILDNYPLKSILKIKKKGKDAWSIPFAKVGGKSYTLNHIEHEILRKDYNDPKIHVGVNCASGSCPQLGNFAFTEANYEAKTKDLMKKFINDTNRNKISKNKVELSKIFEWFKGDFTKKGSLIDFLNKYSNTKIDPKAKVRFLEYDWSLNGK</sequence>
<dbReference type="RefSeq" id="WP_150899387.1">
    <property type="nucleotide sequence ID" value="NZ_WAAU01000011.1"/>
</dbReference>
<proteinExistence type="predicted"/>
<accession>A0A7J5AN40</accession>
<protein>
    <submittedName>
        <fullName evidence="3">DUF547 domain-containing protein</fullName>
    </submittedName>
</protein>
<dbReference type="PANTHER" id="PTHR46361:SF3">
    <property type="entry name" value="ELECTRON CARRIER_ PROTEIN DISULFIDE OXIDOREDUCTASE"/>
    <property type="match status" value="1"/>
</dbReference>
<organism evidence="3 4">
    <name type="scientific">Tenacibaculum aiptasiae</name>
    <dbReference type="NCBI Taxonomy" id="426481"/>
    <lineage>
        <taxon>Bacteria</taxon>
        <taxon>Pseudomonadati</taxon>
        <taxon>Bacteroidota</taxon>
        <taxon>Flavobacteriia</taxon>
        <taxon>Flavobacteriales</taxon>
        <taxon>Flavobacteriaceae</taxon>
        <taxon>Tenacibaculum</taxon>
    </lineage>
</organism>
<dbReference type="Pfam" id="PF04784">
    <property type="entry name" value="DUF547"/>
    <property type="match status" value="1"/>
</dbReference>
<dbReference type="Proteomes" id="UP000467305">
    <property type="component" value="Unassembled WGS sequence"/>
</dbReference>
<dbReference type="OrthoDB" id="526867at2"/>
<keyword evidence="1" id="KW-0732">Signal</keyword>